<dbReference type="CDD" id="cd23375">
    <property type="entry name" value="beta-trefoil_STI_VvMLP-like"/>
    <property type="match status" value="1"/>
</dbReference>
<dbReference type="InterPro" id="IPR002160">
    <property type="entry name" value="Prot_inh_Kunz-lg"/>
</dbReference>
<proteinExistence type="inferred from homology"/>
<dbReference type="Gene3D" id="2.80.10.50">
    <property type="match status" value="1"/>
</dbReference>
<dbReference type="PROSITE" id="PS00283">
    <property type="entry name" value="SOYBEAN_KUNITZ"/>
    <property type="match status" value="1"/>
</dbReference>
<protein>
    <submittedName>
        <fullName evidence="2">Kunitz trypsin inhibitor 2-like</fullName>
    </submittedName>
</protein>
<dbReference type="OrthoDB" id="1872570at2759"/>
<dbReference type="Gramene" id="OE9A104612T1">
    <property type="protein sequence ID" value="OE9A104612C1"/>
    <property type="gene ID" value="OE9A104612"/>
</dbReference>
<dbReference type="GO" id="GO:0004866">
    <property type="term" value="F:endopeptidase inhibitor activity"/>
    <property type="evidence" value="ECO:0007669"/>
    <property type="project" value="InterPro"/>
</dbReference>
<dbReference type="SUPFAM" id="SSF50386">
    <property type="entry name" value="STI-like"/>
    <property type="match status" value="1"/>
</dbReference>
<dbReference type="PANTHER" id="PTHR33107:SF5">
    <property type="entry name" value="KUNITZ TRYPSIN INHIBITOR 5"/>
    <property type="match status" value="1"/>
</dbReference>
<dbReference type="AlphaFoldDB" id="A0A8S0PD11"/>
<dbReference type="PANTHER" id="PTHR33107">
    <property type="entry name" value="KUNITZ TRYPSIN INHIBITOR 2"/>
    <property type="match status" value="1"/>
</dbReference>
<organism evidence="2 3">
    <name type="scientific">Olea europaea subsp. europaea</name>
    <dbReference type="NCBI Taxonomy" id="158383"/>
    <lineage>
        <taxon>Eukaryota</taxon>
        <taxon>Viridiplantae</taxon>
        <taxon>Streptophyta</taxon>
        <taxon>Embryophyta</taxon>
        <taxon>Tracheophyta</taxon>
        <taxon>Spermatophyta</taxon>
        <taxon>Magnoliopsida</taxon>
        <taxon>eudicotyledons</taxon>
        <taxon>Gunneridae</taxon>
        <taxon>Pentapetalae</taxon>
        <taxon>asterids</taxon>
        <taxon>lamiids</taxon>
        <taxon>Lamiales</taxon>
        <taxon>Oleaceae</taxon>
        <taxon>Oleeae</taxon>
        <taxon>Olea</taxon>
    </lineage>
</organism>
<name>A0A8S0PD11_OLEEU</name>
<comment type="similarity">
    <text evidence="1">Belongs to the protease inhibitor I3 (leguminous Kunitz-type inhibitor) family.</text>
</comment>
<keyword evidence="3" id="KW-1185">Reference proteome</keyword>
<dbReference type="SMART" id="SM00452">
    <property type="entry name" value="STI"/>
    <property type="match status" value="1"/>
</dbReference>
<dbReference type="PRINTS" id="PR00291">
    <property type="entry name" value="KUNITZINHBTR"/>
</dbReference>
<reference evidence="2 3" key="1">
    <citation type="submission" date="2019-12" db="EMBL/GenBank/DDBJ databases">
        <authorList>
            <person name="Alioto T."/>
            <person name="Alioto T."/>
            <person name="Gomez Garrido J."/>
        </authorList>
    </citation>
    <scope>NUCLEOTIDE SEQUENCE [LARGE SCALE GENOMIC DNA]</scope>
</reference>
<evidence type="ECO:0000313" key="2">
    <source>
        <dbReference type="EMBL" id="CAA2941633.1"/>
    </source>
</evidence>
<gene>
    <name evidence="2" type="ORF">OLEA9_A104612</name>
</gene>
<dbReference type="EMBL" id="CACTIH010000049">
    <property type="protein sequence ID" value="CAA2941633.1"/>
    <property type="molecule type" value="Genomic_DNA"/>
</dbReference>
<accession>A0A8S0PD11</accession>
<comment type="caution">
    <text evidence="2">The sequence shown here is derived from an EMBL/GenBank/DDBJ whole genome shotgun (WGS) entry which is preliminary data.</text>
</comment>
<evidence type="ECO:0000256" key="1">
    <source>
        <dbReference type="ARBA" id="ARBA00005440"/>
    </source>
</evidence>
<dbReference type="Proteomes" id="UP000594638">
    <property type="component" value="Unassembled WGS sequence"/>
</dbReference>
<dbReference type="InterPro" id="IPR011065">
    <property type="entry name" value="Kunitz_inhibitor_STI-like_sf"/>
</dbReference>
<sequence>MFCKAEEAPDPVRDTYGRLLRTKYAYYILPVGPWSGGGLELINTNYTTCPLDVVQSGADSPGSPVAFFPVNLKKGVIRVLTDLNIMFPNTYTECPESPVWKVNHYYTNDPLNRDYFITTGGLVGNPEPETLGNWFKIQKFGDGYKLLHCPDVCTLCNFVCKDVGFYVQNGQRRLALTNYPFMVVFKRA</sequence>
<evidence type="ECO:0000313" key="3">
    <source>
        <dbReference type="Proteomes" id="UP000594638"/>
    </source>
</evidence>
<dbReference type="Pfam" id="PF00197">
    <property type="entry name" value="Kunitz_legume"/>
    <property type="match status" value="1"/>
</dbReference>